<organism evidence="1 2">
    <name type="scientific">Bosea minatitlanensis</name>
    <dbReference type="NCBI Taxonomy" id="128782"/>
    <lineage>
        <taxon>Bacteria</taxon>
        <taxon>Pseudomonadati</taxon>
        <taxon>Pseudomonadota</taxon>
        <taxon>Alphaproteobacteria</taxon>
        <taxon>Hyphomicrobiales</taxon>
        <taxon>Boseaceae</taxon>
        <taxon>Bosea</taxon>
    </lineage>
</organism>
<dbReference type="Proteomes" id="UP001595976">
    <property type="component" value="Unassembled WGS sequence"/>
</dbReference>
<protein>
    <submittedName>
        <fullName evidence="1">Phage tail protein</fullName>
    </submittedName>
</protein>
<reference evidence="2" key="1">
    <citation type="journal article" date="2019" name="Int. J. Syst. Evol. Microbiol.">
        <title>The Global Catalogue of Microorganisms (GCM) 10K type strain sequencing project: providing services to taxonomists for standard genome sequencing and annotation.</title>
        <authorList>
            <consortium name="The Broad Institute Genomics Platform"/>
            <consortium name="The Broad Institute Genome Sequencing Center for Infectious Disease"/>
            <person name="Wu L."/>
            <person name="Ma J."/>
        </authorList>
    </citation>
    <scope>NUCLEOTIDE SEQUENCE [LARGE SCALE GENOMIC DNA]</scope>
    <source>
        <strain evidence="2">CGMCC 1.15643</strain>
    </source>
</reference>
<dbReference type="RefSeq" id="WP_260347678.1">
    <property type="nucleotide sequence ID" value="NZ_JAOAOS010000001.1"/>
</dbReference>
<name>A0ABW0F0A1_9HYPH</name>
<dbReference type="EMBL" id="JBHSLI010000001">
    <property type="protein sequence ID" value="MFC5292263.1"/>
    <property type="molecule type" value="Genomic_DNA"/>
</dbReference>
<keyword evidence="2" id="KW-1185">Reference proteome</keyword>
<dbReference type="InterPro" id="IPR009734">
    <property type="entry name" value="Myoviridae_GpU"/>
</dbReference>
<comment type="caution">
    <text evidence="1">The sequence shown here is derived from an EMBL/GenBank/DDBJ whole genome shotgun (WGS) entry which is preliminary data.</text>
</comment>
<accession>A0ABW0F0A1</accession>
<gene>
    <name evidence="1" type="ORF">ACFPK2_04575</name>
</gene>
<dbReference type="Pfam" id="PF06995">
    <property type="entry name" value="Phage_P2_GpU"/>
    <property type="match status" value="1"/>
</dbReference>
<sequence length="141" mass="14968">MSAVLAIGPHVFEILPLSLQKLSERTKMNWPATKRFGVGPARQLTGRDEDTFDIEGVYYDQEFGGHAEYLALKATQSAGEPVELIGWAAGGGAASVFGTVVILEVGAEHSYLHTTGIGRKVEFDVKLAPFGGDGGPFGGLF</sequence>
<evidence type="ECO:0000313" key="2">
    <source>
        <dbReference type="Proteomes" id="UP001595976"/>
    </source>
</evidence>
<evidence type="ECO:0000313" key="1">
    <source>
        <dbReference type="EMBL" id="MFC5292263.1"/>
    </source>
</evidence>
<proteinExistence type="predicted"/>